<proteinExistence type="predicted"/>
<keyword evidence="1" id="KW-0418">Kinase</keyword>
<protein>
    <submittedName>
        <fullName evidence="1">Putative LRR receptor-like serine/threonine-protein kinase At4g08850</fullName>
    </submittedName>
</protein>
<dbReference type="EMBL" id="GGEC01028987">
    <property type="protein sequence ID" value="MBX09471.1"/>
    <property type="molecule type" value="Transcribed_RNA"/>
</dbReference>
<dbReference type="GO" id="GO:0016301">
    <property type="term" value="F:kinase activity"/>
    <property type="evidence" value="ECO:0007669"/>
    <property type="project" value="UniProtKB-KW"/>
</dbReference>
<keyword evidence="1" id="KW-0675">Receptor</keyword>
<evidence type="ECO:0000313" key="2">
    <source>
        <dbReference type="EMBL" id="MBX09471.1"/>
    </source>
</evidence>
<evidence type="ECO:0000313" key="1">
    <source>
        <dbReference type="EMBL" id="MBX09467.1"/>
    </source>
</evidence>
<dbReference type="EMBL" id="GGEC01028983">
    <property type="protein sequence ID" value="MBX09467.1"/>
    <property type="molecule type" value="Transcribed_RNA"/>
</dbReference>
<reference evidence="2" key="1">
    <citation type="submission" date="2018-02" db="EMBL/GenBank/DDBJ databases">
        <title>Rhizophora mucronata_Transcriptome.</title>
        <authorList>
            <person name="Meera S.P."/>
            <person name="Sreeshan A."/>
            <person name="Augustine A."/>
        </authorList>
    </citation>
    <scope>NUCLEOTIDE SEQUENCE</scope>
    <source>
        <tissue evidence="2">Leaf</tissue>
    </source>
</reference>
<keyword evidence="1" id="KW-0808">Transferase</keyword>
<sequence length="107" mass="11468">MDPTSVIPVTLRFNCTMLPTSLQVIPGHPQWLLVSLILELHHPLSSKACASCLSHDDSNAVADKIGTHGLGLIITQVQMKVIQAKISTEVVIENAMMRSPVASLLSG</sequence>
<name>A0A2P2KUT0_RHIMU</name>
<accession>A0A2P2KUT0</accession>
<organism evidence="2">
    <name type="scientific">Rhizophora mucronata</name>
    <name type="common">Asiatic mangrove</name>
    <dbReference type="NCBI Taxonomy" id="61149"/>
    <lineage>
        <taxon>Eukaryota</taxon>
        <taxon>Viridiplantae</taxon>
        <taxon>Streptophyta</taxon>
        <taxon>Embryophyta</taxon>
        <taxon>Tracheophyta</taxon>
        <taxon>Spermatophyta</taxon>
        <taxon>Magnoliopsida</taxon>
        <taxon>eudicotyledons</taxon>
        <taxon>Gunneridae</taxon>
        <taxon>Pentapetalae</taxon>
        <taxon>rosids</taxon>
        <taxon>fabids</taxon>
        <taxon>Malpighiales</taxon>
        <taxon>Rhizophoraceae</taxon>
        <taxon>Rhizophora</taxon>
    </lineage>
</organism>
<dbReference type="AlphaFoldDB" id="A0A2P2KUT0"/>